<dbReference type="RefSeq" id="WP_130857828.1">
    <property type="nucleotide sequence ID" value="NZ_JBHLWO010000002.1"/>
</dbReference>
<keyword evidence="3" id="KW-1185">Reference proteome</keyword>
<evidence type="ECO:0000313" key="3">
    <source>
        <dbReference type="Proteomes" id="UP001589774"/>
    </source>
</evidence>
<dbReference type="PANTHER" id="PTHR21064:SF5">
    <property type="entry name" value="SLR1880 PROTEIN"/>
    <property type="match status" value="1"/>
</dbReference>
<dbReference type="Gene3D" id="3.90.1200.10">
    <property type="match status" value="1"/>
</dbReference>
<protein>
    <submittedName>
        <fullName evidence="2">Phosphotransferase enzyme family protein</fullName>
    </submittedName>
</protein>
<dbReference type="PANTHER" id="PTHR21064">
    <property type="entry name" value="AMINOGLYCOSIDE PHOSPHOTRANSFERASE DOMAIN-CONTAINING PROTEIN-RELATED"/>
    <property type="match status" value="1"/>
</dbReference>
<reference evidence="2 3" key="1">
    <citation type="submission" date="2024-09" db="EMBL/GenBank/DDBJ databases">
        <authorList>
            <person name="Sun Q."/>
            <person name="Mori K."/>
        </authorList>
    </citation>
    <scope>NUCLEOTIDE SEQUENCE [LARGE SCALE GENOMIC DNA]</scope>
    <source>
        <strain evidence="2 3">CCM 7765</strain>
    </source>
</reference>
<proteinExistence type="predicted"/>
<gene>
    <name evidence="2" type="ORF">ACFFI0_12380</name>
</gene>
<name>A0ABV6HJP3_9SPHI</name>
<dbReference type="Proteomes" id="UP001589774">
    <property type="component" value="Unassembled WGS sequence"/>
</dbReference>
<comment type="caution">
    <text evidence="2">The sequence shown here is derived from an EMBL/GenBank/DDBJ whole genome shotgun (WGS) entry which is preliminary data.</text>
</comment>
<dbReference type="EMBL" id="JBHLWO010000002">
    <property type="protein sequence ID" value="MFC0319112.1"/>
    <property type="molecule type" value="Genomic_DNA"/>
</dbReference>
<dbReference type="InterPro" id="IPR011009">
    <property type="entry name" value="Kinase-like_dom_sf"/>
</dbReference>
<organism evidence="2 3">
    <name type="scientific">Olivibacter oleidegradans</name>
    <dbReference type="NCBI Taxonomy" id="760123"/>
    <lineage>
        <taxon>Bacteria</taxon>
        <taxon>Pseudomonadati</taxon>
        <taxon>Bacteroidota</taxon>
        <taxon>Sphingobacteriia</taxon>
        <taxon>Sphingobacteriales</taxon>
        <taxon>Sphingobacteriaceae</taxon>
        <taxon>Olivibacter</taxon>
    </lineage>
</organism>
<dbReference type="SUPFAM" id="SSF56112">
    <property type="entry name" value="Protein kinase-like (PK-like)"/>
    <property type="match status" value="1"/>
</dbReference>
<dbReference type="InterPro" id="IPR050249">
    <property type="entry name" value="Pseudomonas-type_ThrB"/>
</dbReference>
<sequence length="373" mass="43136">MPNNKAAEFLPIVNFFAIKGKAVDIEPFGSGHINDTYRICTDLEEGPNYMLQRINNHVFKNVEHLMQNIALVCNHIKHKLIGQNEKDAEGKVLTPVPTKNGDLFFKDERNNYWRIFILIENTKSYDIVETIQQAREGGRAFGNFQAMLSDLNPLDVHEVIPNFLNIASRLRDFRDAINKNMASRVDEVRSEIDFIQERENKMNTILNMAAKSQIPLRITHNDTKFNNVLLNKEDKAQCVIDLDTVMPGYVAYDFGDAIRTIINSAAEDEADLDRIKLNIPLFEAYTKGYLETAHHFLYPMEIKSLVDGVLLLPYMQMIRFLTDYLNGDTYYKISHPTHNLQRTKAQMRLVIEIEKHEELLRDLVKREANVYLS</sequence>
<dbReference type="Pfam" id="PF01636">
    <property type="entry name" value="APH"/>
    <property type="match status" value="1"/>
</dbReference>
<evidence type="ECO:0000259" key="1">
    <source>
        <dbReference type="Pfam" id="PF01636"/>
    </source>
</evidence>
<accession>A0ABV6HJP3</accession>
<evidence type="ECO:0000313" key="2">
    <source>
        <dbReference type="EMBL" id="MFC0319112.1"/>
    </source>
</evidence>
<dbReference type="InterPro" id="IPR002575">
    <property type="entry name" value="Aminoglycoside_PTrfase"/>
</dbReference>
<feature type="domain" description="Aminoglycoside phosphotransferase" evidence="1">
    <location>
        <begin position="25"/>
        <end position="272"/>
    </location>
</feature>